<accession>A0AAW5VTA8</accession>
<dbReference type="AlphaFoldDB" id="A0AAW5VTA8"/>
<comment type="caution">
    <text evidence="2">The sequence shown here is derived from an EMBL/GenBank/DDBJ whole genome shotgun (WGS) entry which is preliminary data.</text>
</comment>
<sequence>MNNKRKDSMMAQLHNATTLSIQEFLMAHTLRSKLIGVWQLVSFDFVPEDGSPNYPGFGPNPIGQLTYTETGYVTAQLGSKDRTEQDSSQTLLDKYLAYAGTFEVDETSQCVTHFVDMSLSPNWLGIPQPRLARLTQDELELTTGTPITVAGKLGTGTLLWHRAKPV</sequence>
<dbReference type="Pfam" id="PF13924">
    <property type="entry name" value="Lipocalin_5"/>
    <property type="match status" value="1"/>
</dbReference>
<name>A0AAW5VTA8_9BURK</name>
<proteinExistence type="predicted"/>
<gene>
    <name evidence="2" type="ORF">OSH02_17135</name>
</gene>
<feature type="domain" description="Lipocalin-like" evidence="1">
    <location>
        <begin position="35"/>
        <end position="162"/>
    </location>
</feature>
<dbReference type="RefSeq" id="WP_266140764.1">
    <property type="nucleotide sequence ID" value="NZ_JAPKNB010000014.1"/>
</dbReference>
<evidence type="ECO:0000259" key="1">
    <source>
        <dbReference type="Pfam" id="PF13924"/>
    </source>
</evidence>
<organism evidence="2 3">
    <name type="scientific">Alcaligenes phenolicus</name>
    <dbReference type="NCBI Taxonomy" id="232846"/>
    <lineage>
        <taxon>Bacteria</taxon>
        <taxon>Pseudomonadati</taxon>
        <taxon>Pseudomonadota</taxon>
        <taxon>Betaproteobacteria</taxon>
        <taxon>Burkholderiales</taxon>
        <taxon>Alcaligenaceae</taxon>
        <taxon>Alcaligenes</taxon>
    </lineage>
</organism>
<evidence type="ECO:0000313" key="2">
    <source>
        <dbReference type="EMBL" id="MCX5567098.1"/>
    </source>
</evidence>
<dbReference type="EMBL" id="JAPKNB010000014">
    <property type="protein sequence ID" value="MCX5567098.1"/>
    <property type="molecule type" value="Genomic_DNA"/>
</dbReference>
<evidence type="ECO:0000313" key="3">
    <source>
        <dbReference type="Proteomes" id="UP001208074"/>
    </source>
</evidence>
<protein>
    <submittedName>
        <fullName evidence="2">Lipocalin-like domain-containing protein</fullName>
    </submittedName>
</protein>
<dbReference type="InterPro" id="IPR024311">
    <property type="entry name" value="Lipocalin-like"/>
</dbReference>
<reference evidence="2" key="1">
    <citation type="submission" date="2022-11" db="EMBL/GenBank/DDBJ databases">
        <title>Biodiversity and phylogenetic relationships of bacteria.</title>
        <authorList>
            <person name="Machado R.A.R."/>
            <person name="Bhat A."/>
            <person name="Loulou A."/>
            <person name="Kallel S."/>
        </authorList>
    </citation>
    <scope>NUCLEOTIDE SEQUENCE</scope>
    <source>
        <strain evidence="2">DSM 16503</strain>
    </source>
</reference>
<dbReference type="Proteomes" id="UP001208074">
    <property type="component" value="Unassembled WGS sequence"/>
</dbReference>